<dbReference type="EMBL" id="GGEC01044742">
    <property type="protein sequence ID" value="MBX25226.1"/>
    <property type="molecule type" value="Transcribed_RNA"/>
</dbReference>
<name>A0A2P2M4S6_RHIMU</name>
<evidence type="ECO:0000313" key="1">
    <source>
        <dbReference type="EMBL" id="MBX25226.1"/>
    </source>
</evidence>
<dbReference type="AlphaFoldDB" id="A0A2P2M4S6"/>
<sequence>MLYSLHIDDFSGVVCSLAICYSCFRSYHFF</sequence>
<reference evidence="1" key="1">
    <citation type="submission" date="2018-02" db="EMBL/GenBank/DDBJ databases">
        <title>Rhizophora mucronata_Transcriptome.</title>
        <authorList>
            <person name="Meera S.P."/>
            <person name="Sreeshan A."/>
            <person name="Augustine A."/>
        </authorList>
    </citation>
    <scope>NUCLEOTIDE SEQUENCE</scope>
    <source>
        <tissue evidence="1">Leaf</tissue>
    </source>
</reference>
<organism evidence="1">
    <name type="scientific">Rhizophora mucronata</name>
    <name type="common">Asiatic mangrove</name>
    <dbReference type="NCBI Taxonomy" id="61149"/>
    <lineage>
        <taxon>Eukaryota</taxon>
        <taxon>Viridiplantae</taxon>
        <taxon>Streptophyta</taxon>
        <taxon>Embryophyta</taxon>
        <taxon>Tracheophyta</taxon>
        <taxon>Spermatophyta</taxon>
        <taxon>Magnoliopsida</taxon>
        <taxon>eudicotyledons</taxon>
        <taxon>Gunneridae</taxon>
        <taxon>Pentapetalae</taxon>
        <taxon>rosids</taxon>
        <taxon>fabids</taxon>
        <taxon>Malpighiales</taxon>
        <taxon>Rhizophoraceae</taxon>
        <taxon>Rhizophora</taxon>
    </lineage>
</organism>
<proteinExistence type="predicted"/>
<accession>A0A2P2M4S6</accession>
<protein>
    <submittedName>
        <fullName evidence="1">Uncharacterized protein</fullName>
    </submittedName>
</protein>